<dbReference type="AlphaFoldDB" id="A0A0K9NJU2"/>
<feature type="region of interest" description="Disordered" evidence="6">
    <location>
        <begin position="344"/>
        <end position="388"/>
    </location>
</feature>
<dbReference type="GO" id="GO:0043565">
    <property type="term" value="F:sequence-specific DNA binding"/>
    <property type="evidence" value="ECO:0000318"/>
    <property type="project" value="GO_Central"/>
</dbReference>
<dbReference type="Pfam" id="PF00010">
    <property type="entry name" value="HLH"/>
    <property type="match status" value="1"/>
</dbReference>
<evidence type="ECO:0000256" key="1">
    <source>
        <dbReference type="ARBA" id="ARBA00004123"/>
    </source>
</evidence>
<comment type="caution">
    <text evidence="8">The sequence shown here is derived from an EMBL/GenBank/DDBJ whole genome shotgun (WGS) entry which is preliminary data.</text>
</comment>
<keyword evidence="5" id="KW-0539">Nucleus</keyword>
<dbReference type="GO" id="GO:0005634">
    <property type="term" value="C:nucleus"/>
    <property type="evidence" value="ECO:0000318"/>
    <property type="project" value="GO_Central"/>
</dbReference>
<evidence type="ECO:0000256" key="4">
    <source>
        <dbReference type="ARBA" id="ARBA00023163"/>
    </source>
</evidence>
<proteinExistence type="inferred from homology"/>
<feature type="compositionally biased region" description="Basic and acidic residues" evidence="6">
    <location>
        <begin position="192"/>
        <end position="203"/>
    </location>
</feature>
<feature type="domain" description="BHLH" evidence="7">
    <location>
        <begin position="228"/>
        <end position="277"/>
    </location>
</feature>
<dbReference type="SUPFAM" id="SSF47459">
    <property type="entry name" value="HLH, helix-loop-helix DNA-binding domain"/>
    <property type="match status" value="1"/>
</dbReference>
<keyword evidence="3" id="KW-0805">Transcription regulation</keyword>
<reference evidence="9" key="1">
    <citation type="journal article" date="2016" name="Nature">
        <title>The genome of the seagrass Zostera marina reveals angiosperm adaptation to the sea.</title>
        <authorList>
            <person name="Olsen J.L."/>
            <person name="Rouze P."/>
            <person name="Verhelst B."/>
            <person name="Lin Y.-C."/>
            <person name="Bayer T."/>
            <person name="Collen J."/>
            <person name="Dattolo E."/>
            <person name="De Paoli E."/>
            <person name="Dittami S."/>
            <person name="Maumus F."/>
            <person name="Michel G."/>
            <person name="Kersting A."/>
            <person name="Lauritano C."/>
            <person name="Lohaus R."/>
            <person name="Toepel M."/>
            <person name="Tonon T."/>
            <person name="Vanneste K."/>
            <person name="Amirebrahimi M."/>
            <person name="Brakel J."/>
            <person name="Bostroem C."/>
            <person name="Chovatia M."/>
            <person name="Grimwood J."/>
            <person name="Jenkins J.W."/>
            <person name="Jueterbock A."/>
            <person name="Mraz A."/>
            <person name="Stam W.T."/>
            <person name="Tice H."/>
            <person name="Bornberg-Bauer E."/>
            <person name="Green P.J."/>
            <person name="Pearson G.A."/>
            <person name="Procaccini G."/>
            <person name="Duarte C.M."/>
            <person name="Schmutz J."/>
            <person name="Reusch T.B.H."/>
            <person name="Van de Peer Y."/>
        </authorList>
    </citation>
    <scope>NUCLEOTIDE SEQUENCE [LARGE SCALE GENOMIC DNA]</scope>
    <source>
        <strain evidence="9">cv. Finnish</strain>
    </source>
</reference>
<dbReference type="PROSITE" id="PS50888">
    <property type="entry name" value="BHLH"/>
    <property type="match status" value="1"/>
</dbReference>
<dbReference type="OrthoDB" id="1890947at2759"/>
<evidence type="ECO:0000256" key="5">
    <source>
        <dbReference type="ARBA" id="ARBA00023242"/>
    </source>
</evidence>
<keyword evidence="9" id="KW-1185">Reference proteome</keyword>
<feature type="compositionally biased region" description="Basic and acidic residues" evidence="6">
    <location>
        <begin position="346"/>
        <end position="367"/>
    </location>
</feature>
<dbReference type="GO" id="GO:0003700">
    <property type="term" value="F:DNA-binding transcription factor activity"/>
    <property type="evidence" value="ECO:0000318"/>
    <property type="project" value="GO_Central"/>
</dbReference>
<dbReference type="STRING" id="29655.A0A0K9NJU2"/>
<organism evidence="8 9">
    <name type="scientific">Zostera marina</name>
    <name type="common">Eelgrass</name>
    <dbReference type="NCBI Taxonomy" id="29655"/>
    <lineage>
        <taxon>Eukaryota</taxon>
        <taxon>Viridiplantae</taxon>
        <taxon>Streptophyta</taxon>
        <taxon>Embryophyta</taxon>
        <taxon>Tracheophyta</taxon>
        <taxon>Spermatophyta</taxon>
        <taxon>Magnoliopsida</taxon>
        <taxon>Liliopsida</taxon>
        <taxon>Zosteraceae</taxon>
        <taxon>Zostera</taxon>
    </lineage>
</organism>
<dbReference type="PANTHER" id="PTHR31945:SF11">
    <property type="entry name" value="TRANSCRIPTION FACTOR ABORTED MICROSPORES"/>
    <property type="match status" value="1"/>
</dbReference>
<dbReference type="Pfam" id="PF22754">
    <property type="entry name" value="bHLH-TF_ACT-like_plant"/>
    <property type="match status" value="1"/>
</dbReference>
<dbReference type="InterPro" id="IPR036638">
    <property type="entry name" value="HLH_DNA-bd_sf"/>
</dbReference>
<comment type="similarity">
    <text evidence="2">Belongs to the bHLH protein family.</text>
</comment>
<dbReference type="Pfam" id="PF14215">
    <property type="entry name" value="bHLH-MYC_N"/>
    <property type="match status" value="1"/>
</dbReference>
<evidence type="ECO:0000256" key="6">
    <source>
        <dbReference type="SAM" id="MobiDB-lite"/>
    </source>
</evidence>
<comment type="subcellular location">
    <subcellularLocation>
        <location evidence="1">Nucleus</location>
    </subcellularLocation>
</comment>
<dbReference type="InterPro" id="IPR054502">
    <property type="entry name" value="bHLH-TF_ACT-like_plant"/>
</dbReference>
<dbReference type="InterPro" id="IPR025610">
    <property type="entry name" value="MYC/MYB_N"/>
</dbReference>
<dbReference type="InterPro" id="IPR051358">
    <property type="entry name" value="TF_AMS/ICE1/BHLH6-like"/>
</dbReference>
<feature type="compositionally biased region" description="Polar residues" evidence="6">
    <location>
        <begin position="314"/>
        <end position="323"/>
    </location>
</feature>
<dbReference type="CDD" id="cd11443">
    <property type="entry name" value="bHLH_AtAMS_like"/>
    <property type="match status" value="1"/>
</dbReference>
<feature type="region of interest" description="Disordered" evidence="6">
    <location>
        <begin position="192"/>
        <end position="232"/>
    </location>
</feature>
<feature type="region of interest" description="Disordered" evidence="6">
    <location>
        <begin position="285"/>
        <end position="323"/>
    </location>
</feature>
<evidence type="ECO:0000313" key="9">
    <source>
        <dbReference type="Proteomes" id="UP000036987"/>
    </source>
</evidence>
<gene>
    <name evidence="8" type="ORF">ZOSMA_8G01850</name>
</gene>
<dbReference type="EMBL" id="LFYR01002110">
    <property type="protein sequence ID" value="KMZ57036.1"/>
    <property type="molecule type" value="Genomic_DNA"/>
</dbReference>
<accession>A0A0K9NJU2</accession>
<dbReference type="SMART" id="SM00353">
    <property type="entry name" value="HLH"/>
    <property type="match status" value="1"/>
</dbReference>
<evidence type="ECO:0000259" key="7">
    <source>
        <dbReference type="PROSITE" id="PS50888"/>
    </source>
</evidence>
<dbReference type="Proteomes" id="UP000036987">
    <property type="component" value="Unassembled WGS sequence"/>
</dbReference>
<dbReference type="PANTHER" id="PTHR31945">
    <property type="entry name" value="TRANSCRIPTION FACTOR SCREAM2-RELATED"/>
    <property type="match status" value="1"/>
</dbReference>
<keyword evidence="4" id="KW-0804">Transcription</keyword>
<evidence type="ECO:0000256" key="3">
    <source>
        <dbReference type="ARBA" id="ARBA00023015"/>
    </source>
</evidence>
<name>A0A0K9NJU2_ZOSMR</name>
<dbReference type="GO" id="GO:0046983">
    <property type="term" value="F:protein dimerization activity"/>
    <property type="evidence" value="ECO:0007669"/>
    <property type="project" value="InterPro"/>
</dbReference>
<dbReference type="OMA" id="HPRTKAC"/>
<sequence>MQFLGCCCGGVENYDDVGGGGGEQLFPVLLPSNIPTCRDSKFGHARTVACDSLAQLPNSINLELNSGIYAQVLMSNQSRWIFLSNTVDSPNILGETVSATQVLIPVTGGLVELFAAKHIPEDHRVIDFITSMQYSNLNIDNPHEETTSVSYWDQTVDQLRVSVDPPLNLFGQPRYNKEGGLIFEAESMDVNDKGSGEMARRAESVASDGSNPGDDEDDNKMRGGGKKHQSCKNLMAERRRRKKLNDRLYVLRSLVPNISKMDRASILGDAIEFVNKLQHQVKELQEELEKTTSSEDEEGGKQTNGNVEDDEIQNHTNSNSNSNILNHQAVLAVLKEQSVINKHTKGVVEQDQDHDGDPNSKKTRTELDGSGGAKQGHRAHSSDENGEPPMEVQVEVFQVSRNGFFLKVFCQYKAGGFVKLMEDLNSLGFEVTNANVTTFTKLVLNVLKIEKRDSEAVEASQLRESLLDRMRPENTEWRDSEYYNTVMDSHPLHYLHHH</sequence>
<evidence type="ECO:0000256" key="2">
    <source>
        <dbReference type="ARBA" id="ARBA00005510"/>
    </source>
</evidence>
<dbReference type="InterPro" id="IPR011598">
    <property type="entry name" value="bHLH_dom"/>
</dbReference>
<dbReference type="GO" id="GO:0006355">
    <property type="term" value="P:regulation of DNA-templated transcription"/>
    <property type="evidence" value="ECO:0000318"/>
    <property type="project" value="GO_Central"/>
</dbReference>
<dbReference type="Gene3D" id="4.10.280.10">
    <property type="entry name" value="Helix-loop-helix DNA-binding domain"/>
    <property type="match status" value="1"/>
</dbReference>
<evidence type="ECO:0000313" key="8">
    <source>
        <dbReference type="EMBL" id="KMZ57036.1"/>
    </source>
</evidence>
<protein>
    <submittedName>
        <fullName evidence="8">Basic helix-loop-helix (BHLH) Transcription Factor</fullName>
    </submittedName>
</protein>